<accession>A0A1F7YGY9</accession>
<comment type="caution">
    <text evidence="2">The sequence shown here is derived from an EMBL/GenBank/DDBJ whole genome shotgun (WGS) entry which is preliminary data.</text>
</comment>
<feature type="region of interest" description="Disordered" evidence="1">
    <location>
        <begin position="50"/>
        <end position="78"/>
    </location>
</feature>
<evidence type="ECO:0000313" key="2">
    <source>
        <dbReference type="EMBL" id="OGM26129.1"/>
    </source>
</evidence>
<evidence type="ECO:0000313" key="3">
    <source>
        <dbReference type="Proteomes" id="UP000178851"/>
    </source>
</evidence>
<proteinExistence type="predicted"/>
<dbReference type="EMBL" id="MGGI01000016">
    <property type="protein sequence ID" value="OGM26129.1"/>
    <property type="molecule type" value="Genomic_DNA"/>
</dbReference>
<organism evidence="2 3">
    <name type="scientific">Candidatus Woesebacteria bacterium RIFCSPHIGHO2_01_FULL_39_28</name>
    <dbReference type="NCBI Taxonomy" id="1802496"/>
    <lineage>
        <taxon>Bacteria</taxon>
        <taxon>Candidatus Woeseibacteriota</taxon>
    </lineage>
</organism>
<reference evidence="2 3" key="1">
    <citation type="journal article" date="2016" name="Nat. Commun.">
        <title>Thousands of microbial genomes shed light on interconnected biogeochemical processes in an aquifer system.</title>
        <authorList>
            <person name="Anantharaman K."/>
            <person name="Brown C.T."/>
            <person name="Hug L.A."/>
            <person name="Sharon I."/>
            <person name="Castelle C.J."/>
            <person name="Probst A.J."/>
            <person name="Thomas B.C."/>
            <person name="Singh A."/>
            <person name="Wilkins M.J."/>
            <person name="Karaoz U."/>
            <person name="Brodie E.L."/>
            <person name="Williams K.H."/>
            <person name="Hubbard S.S."/>
            <person name="Banfield J.F."/>
        </authorList>
    </citation>
    <scope>NUCLEOTIDE SEQUENCE [LARGE SCALE GENOMIC DNA]</scope>
</reference>
<name>A0A1F7YGY9_9BACT</name>
<dbReference type="Proteomes" id="UP000178851">
    <property type="component" value="Unassembled WGS sequence"/>
</dbReference>
<protein>
    <submittedName>
        <fullName evidence="2">Uncharacterized protein</fullName>
    </submittedName>
</protein>
<gene>
    <name evidence="2" type="ORF">A2627_03750</name>
</gene>
<evidence type="ECO:0000256" key="1">
    <source>
        <dbReference type="SAM" id="MobiDB-lite"/>
    </source>
</evidence>
<sequence>MQKLIYVCPRCPRRGNPETILDYKLECSGEEISRCNEILGRRSTFTGISPIQGWRPAGGSDENKILWREKPGFQRRER</sequence>
<dbReference type="AlphaFoldDB" id="A0A1F7YGY9"/>
<feature type="compositionally biased region" description="Basic and acidic residues" evidence="1">
    <location>
        <begin position="61"/>
        <end position="78"/>
    </location>
</feature>